<protein>
    <recommendedName>
        <fullName evidence="1">CHAT domain-containing protein</fullName>
    </recommendedName>
</protein>
<dbReference type="PANTHER" id="PTHR10098">
    <property type="entry name" value="RAPSYN-RELATED"/>
    <property type="match status" value="1"/>
</dbReference>
<evidence type="ECO:0000313" key="2">
    <source>
        <dbReference type="EMBL" id="OEJ73617.1"/>
    </source>
</evidence>
<proteinExistence type="predicted"/>
<accession>A0A1E5QGA2</accession>
<feature type="domain" description="CHAT" evidence="1">
    <location>
        <begin position="575"/>
        <end position="845"/>
    </location>
</feature>
<sequence length="847" mass="94116">MLNIRFRFKPIHYSICLGLLVLVLVVTPARAKLPVLPSSPPPQGVLLAQSEPFSLLEQGRNFYEGGRFTEAIALWQQAAHLISNPVQRALIFSYLSNAYQELGQWQEAETAIQESLRLLQAQGDRAVLAQVLNTQGSLQLAKGQTEAAFETWKQAEAAYIASGDRVGQWGSIMNQAQALQALGLYRRAKTTLEQLNAQLQTLPDFPLKVSGLRSLGVTLQVVGDLAESQQVLEQSLAIAQRLNLGAEANASLFSLANTLRALNQPQAALEAYQTVAQTATHPLTQAQAQLNQLSLLAETEPTAISQPLMTQIQDNLGKLPPSRAAIYSQINFARTLLQLQQPVDKIQPILSQATAQARQLQDARAESYAIGQQGYLAQQMQQWPLAEQQTQQALAIAQTSHADNLIARWQGQLGQIWQQQGKLAQATVAYGEAVKILQSLRQDLVAINPEVQFSFRDNVEPIYRQLVGLLLNENSTQAQLRQAREVIESLQLAELDNFFREACVDIQPQSIEQLDPQAAVIYPIILPDRLAAILSLPGKPLSYYAVPGTAAEIEQTFEQFLESLNRFFSNSERLRLAQQIYQWLIQPIQAELIANYTQTLVFVLDGTMRNLPMAALHDGQQYLIEQYQIAIAPGLKLLVPANLSLRQQPVKMLAGGLTQARQGFSALPAVEAEIAQITTQIPAQVFLDREFTETRLQHQLQHASFEVVHLATHGQFSSNADSTFILAWDRKIPVKRFEEILRFRQQTNPNPIELLVLSACQTATGDKQAALGLAGVAVRSGARSTLATLWPVQDESTAELMSEFYHNLLRQNTKAEALRQAQLALLKQPRYAHPYYWAPFILVGNWL</sequence>
<gene>
    <name evidence="2" type="ORF">BH720_18920</name>
</gene>
<name>A0A1E5QGA2_9CYAN</name>
<dbReference type="Gene3D" id="1.25.40.10">
    <property type="entry name" value="Tetratricopeptide repeat domain"/>
    <property type="match status" value="3"/>
</dbReference>
<dbReference type="SMART" id="SM00028">
    <property type="entry name" value="TPR"/>
    <property type="match status" value="7"/>
</dbReference>
<dbReference type="STRING" id="1781255.BH720_18920"/>
<dbReference type="AlphaFoldDB" id="A0A1E5QGA2"/>
<dbReference type="RefSeq" id="WP_069968783.1">
    <property type="nucleotide sequence ID" value="NZ_CM124774.1"/>
</dbReference>
<dbReference type="Pfam" id="PF13424">
    <property type="entry name" value="TPR_12"/>
    <property type="match status" value="2"/>
</dbReference>
<dbReference type="InterPro" id="IPR011990">
    <property type="entry name" value="TPR-like_helical_dom_sf"/>
</dbReference>
<organism evidence="2">
    <name type="scientific">Desertifilum tharense IPPAS B-1220</name>
    <dbReference type="NCBI Taxonomy" id="1781255"/>
    <lineage>
        <taxon>Bacteria</taxon>
        <taxon>Bacillati</taxon>
        <taxon>Cyanobacteriota</taxon>
        <taxon>Cyanophyceae</taxon>
        <taxon>Desertifilales</taxon>
        <taxon>Desertifilaceae</taxon>
        <taxon>Desertifilum</taxon>
    </lineage>
</organism>
<dbReference type="PANTHER" id="PTHR10098:SF112">
    <property type="entry name" value="SLR0380 PROTEIN"/>
    <property type="match status" value="1"/>
</dbReference>
<reference evidence="2" key="1">
    <citation type="submission" date="2016-09" db="EMBL/GenBank/DDBJ databases">
        <title>Draft genome of thermotolerant cyanobacterium Desertifilum sp. strain IPPAS B-1220.</title>
        <authorList>
            <person name="Sinetova M.A."/>
            <person name="Bolakhan K."/>
            <person name="Zayadan B.K."/>
            <person name="Mironov K.S."/>
            <person name="Ustinova V."/>
            <person name="Kupriyanova E.V."/>
            <person name="Sidorov R.A."/>
            <person name="Skrypnik A.N."/>
            <person name="Gogoleva N.E."/>
            <person name="Gogolev Y.V."/>
            <person name="Los D.A."/>
        </authorList>
    </citation>
    <scope>NUCLEOTIDE SEQUENCE [LARGE SCALE GENOMIC DNA]</scope>
    <source>
        <strain evidence="2">IPPAS B-1220</strain>
    </source>
</reference>
<dbReference type="InterPro" id="IPR024983">
    <property type="entry name" value="CHAT_dom"/>
</dbReference>
<evidence type="ECO:0000259" key="1">
    <source>
        <dbReference type="Pfam" id="PF12770"/>
    </source>
</evidence>
<dbReference type="Pfam" id="PF12770">
    <property type="entry name" value="CHAT"/>
    <property type="match status" value="1"/>
</dbReference>
<dbReference type="SUPFAM" id="SSF48452">
    <property type="entry name" value="TPR-like"/>
    <property type="match status" value="3"/>
</dbReference>
<dbReference type="EMBL" id="MJGC01000084">
    <property type="protein sequence ID" value="OEJ73617.1"/>
    <property type="molecule type" value="Genomic_DNA"/>
</dbReference>
<comment type="caution">
    <text evidence="2">The sequence shown here is derived from an EMBL/GenBank/DDBJ whole genome shotgun (WGS) entry which is preliminary data.</text>
</comment>
<dbReference type="InterPro" id="IPR019734">
    <property type="entry name" value="TPR_rpt"/>
</dbReference>
<dbReference type="OrthoDB" id="448399at2"/>